<gene>
    <name evidence="2" type="ORF">HDF22_004723</name>
</gene>
<feature type="region of interest" description="Disordered" evidence="1">
    <location>
        <begin position="46"/>
        <end position="97"/>
    </location>
</feature>
<reference evidence="2 3" key="1">
    <citation type="submission" date="2020-08" db="EMBL/GenBank/DDBJ databases">
        <title>Genomic Encyclopedia of Type Strains, Phase IV (KMG-V): Genome sequencing to study the core and pangenomes of soil and plant-associated prokaryotes.</title>
        <authorList>
            <person name="Whitman W."/>
        </authorList>
    </citation>
    <scope>NUCLEOTIDE SEQUENCE [LARGE SCALE GENOMIC DNA]</scope>
    <source>
        <strain evidence="2 3">MP601</strain>
    </source>
</reference>
<comment type="caution">
    <text evidence="2">The sequence shown here is derived from an EMBL/GenBank/DDBJ whole genome shotgun (WGS) entry which is preliminary data.</text>
</comment>
<dbReference type="Proteomes" id="UP000548326">
    <property type="component" value="Unassembled WGS sequence"/>
</dbReference>
<name>A0A841JHD6_9SPHI</name>
<accession>A0A841JHD6</accession>
<evidence type="ECO:0000313" key="3">
    <source>
        <dbReference type="Proteomes" id="UP000548326"/>
    </source>
</evidence>
<evidence type="ECO:0000256" key="1">
    <source>
        <dbReference type="SAM" id="MobiDB-lite"/>
    </source>
</evidence>
<protein>
    <submittedName>
        <fullName evidence="2">Uncharacterized protein</fullName>
    </submittedName>
</protein>
<proteinExistence type="predicted"/>
<evidence type="ECO:0000313" key="2">
    <source>
        <dbReference type="EMBL" id="MBB6130583.1"/>
    </source>
</evidence>
<feature type="compositionally biased region" description="Gly residues" evidence="1">
    <location>
        <begin position="69"/>
        <end position="82"/>
    </location>
</feature>
<dbReference type="RefSeq" id="WP_183589314.1">
    <property type="nucleotide sequence ID" value="NZ_JACHCA010000015.1"/>
</dbReference>
<organism evidence="2 3">
    <name type="scientific">Mucilaginibacter lappiensis</name>
    <dbReference type="NCBI Taxonomy" id="354630"/>
    <lineage>
        <taxon>Bacteria</taxon>
        <taxon>Pseudomonadati</taxon>
        <taxon>Bacteroidota</taxon>
        <taxon>Sphingobacteriia</taxon>
        <taxon>Sphingobacteriales</taxon>
        <taxon>Sphingobacteriaceae</taxon>
        <taxon>Mucilaginibacter</taxon>
    </lineage>
</organism>
<dbReference type="AlphaFoldDB" id="A0A841JHD6"/>
<sequence>MKNLDELILLFPQMEQKRQESTLGGDIYDGGDHGVYNGGTYDPGVTIYAPPITPPPPYSGPGFNPGDNQSGGGSNSGDGGSGNPSDPYNGQSPLTPLHPEIVNDLLSRYKFAGNLSPTQKDNFKEILGNIDSTKTGDKMLSAIDAYYQSHPNITAPTITDKVPPKGGSYAFDSANNEFDFSNLLDGGYTNTYGIYNAGHEIYHSLEWANINIGLTPNLNPNKVNFELDAYLIAAEMAKEAPYDLTTSNVEHLIQSKVDFDSQNAQQVQFTVAWNNFINGDYSASNYWNLVNGFQGGSDVGSNYLKYNGAPVTTDPNTLPQWLKDLQTQ</sequence>
<dbReference type="EMBL" id="JACHCA010000015">
    <property type="protein sequence ID" value="MBB6130583.1"/>
    <property type="molecule type" value="Genomic_DNA"/>
</dbReference>